<organism evidence="5 6">
    <name type="scientific">Lasius platythorax</name>
    <dbReference type="NCBI Taxonomy" id="488582"/>
    <lineage>
        <taxon>Eukaryota</taxon>
        <taxon>Metazoa</taxon>
        <taxon>Ecdysozoa</taxon>
        <taxon>Arthropoda</taxon>
        <taxon>Hexapoda</taxon>
        <taxon>Insecta</taxon>
        <taxon>Pterygota</taxon>
        <taxon>Neoptera</taxon>
        <taxon>Endopterygota</taxon>
        <taxon>Hymenoptera</taxon>
        <taxon>Apocrita</taxon>
        <taxon>Aculeata</taxon>
        <taxon>Formicoidea</taxon>
        <taxon>Formicidae</taxon>
        <taxon>Formicinae</taxon>
        <taxon>Lasius</taxon>
        <taxon>Lasius</taxon>
    </lineage>
</organism>
<dbReference type="EMBL" id="OZ034834">
    <property type="protein sequence ID" value="CAL1676247.1"/>
    <property type="molecule type" value="Genomic_DNA"/>
</dbReference>
<evidence type="ECO:0000313" key="6">
    <source>
        <dbReference type="Proteomes" id="UP001497644"/>
    </source>
</evidence>
<sequence length="153" mass="18072">MRNRIDFKSFFQGFSCSRLPYFTDKEVQLIKDSADFFEINFYREFKIRTAEVWKEEMLSFKHDVDFAFLSGNESICNTRVEITTSAFGKLLEWLNNDYILPNVYIIENGFADIGKIANNEEIVDVNRIIYLRQHILQVMKAMQKGVNIRGYLI</sequence>
<dbReference type="Gene3D" id="3.20.20.80">
    <property type="entry name" value="Glycosidases"/>
    <property type="match status" value="1"/>
</dbReference>
<accession>A0AAV2N8W0</accession>
<dbReference type="PANTHER" id="PTHR10353">
    <property type="entry name" value="GLYCOSYL HYDROLASE"/>
    <property type="match status" value="1"/>
</dbReference>
<keyword evidence="2" id="KW-0378">Hydrolase</keyword>
<evidence type="ECO:0000256" key="2">
    <source>
        <dbReference type="ARBA" id="ARBA00022801"/>
    </source>
</evidence>
<evidence type="ECO:0000256" key="3">
    <source>
        <dbReference type="ARBA" id="ARBA00023295"/>
    </source>
</evidence>
<gene>
    <name evidence="5" type="ORF">LPLAT_LOCUS2474</name>
</gene>
<proteinExistence type="inferred from homology"/>
<evidence type="ECO:0000256" key="1">
    <source>
        <dbReference type="ARBA" id="ARBA00010838"/>
    </source>
</evidence>
<dbReference type="SUPFAM" id="SSF51445">
    <property type="entry name" value="(Trans)glycosidases"/>
    <property type="match status" value="1"/>
</dbReference>
<dbReference type="PRINTS" id="PR00131">
    <property type="entry name" value="GLHYDRLASE1"/>
</dbReference>
<protein>
    <recommendedName>
        <fullName evidence="7">Beta-glucosidase</fullName>
    </recommendedName>
</protein>
<name>A0AAV2N8W0_9HYME</name>
<dbReference type="InterPro" id="IPR017853">
    <property type="entry name" value="GH"/>
</dbReference>
<dbReference type="AlphaFoldDB" id="A0AAV2N8W0"/>
<dbReference type="InterPro" id="IPR001360">
    <property type="entry name" value="Glyco_hydro_1"/>
</dbReference>
<evidence type="ECO:0000313" key="5">
    <source>
        <dbReference type="EMBL" id="CAL1676247.1"/>
    </source>
</evidence>
<keyword evidence="6" id="KW-1185">Reference proteome</keyword>
<evidence type="ECO:0000256" key="4">
    <source>
        <dbReference type="RuleBase" id="RU003690"/>
    </source>
</evidence>
<dbReference type="Proteomes" id="UP001497644">
    <property type="component" value="Chromosome 11"/>
</dbReference>
<keyword evidence="3" id="KW-0326">Glycosidase</keyword>
<dbReference type="GO" id="GO:0005975">
    <property type="term" value="P:carbohydrate metabolic process"/>
    <property type="evidence" value="ECO:0007669"/>
    <property type="project" value="InterPro"/>
</dbReference>
<dbReference type="PANTHER" id="PTHR10353:SF36">
    <property type="entry name" value="LP05116P"/>
    <property type="match status" value="1"/>
</dbReference>
<dbReference type="GO" id="GO:0008422">
    <property type="term" value="F:beta-glucosidase activity"/>
    <property type="evidence" value="ECO:0007669"/>
    <property type="project" value="TreeGrafter"/>
</dbReference>
<dbReference type="Pfam" id="PF00232">
    <property type="entry name" value="Glyco_hydro_1"/>
    <property type="match status" value="1"/>
</dbReference>
<evidence type="ECO:0008006" key="7">
    <source>
        <dbReference type="Google" id="ProtNLM"/>
    </source>
</evidence>
<reference evidence="5" key="1">
    <citation type="submission" date="2024-04" db="EMBL/GenBank/DDBJ databases">
        <authorList>
            <consortium name="Molecular Ecology Group"/>
        </authorList>
    </citation>
    <scope>NUCLEOTIDE SEQUENCE</scope>
</reference>
<comment type="similarity">
    <text evidence="1 4">Belongs to the glycosyl hydrolase 1 family.</text>
</comment>